<evidence type="ECO:0000313" key="4">
    <source>
        <dbReference type="EMBL" id="GAA1987031.1"/>
    </source>
</evidence>
<dbReference type="EMBL" id="BAAAQM010000038">
    <property type="protein sequence ID" value="GAA1987031.1"/>
    <property type="molecule type" value="Genomic_DNA"/>
</dbReference>
<sequence length="386" mass="42014">MRILVIGAGIGGLAAAHALNREGHDVTVVERAPELRTSGAALTLWSNGTGVLADLGIATDGLGAPVDALEQRTFDSRVLLRLDIARAEERYGHPNISMPRRNLVRRLASALPEGTVVFGRQVTSVEQDADKAPAVLADGSTAEADLVIGADGYRSVVRKHVWGSDPLQPSGWATWQGLSRITLETTTSMCGLMILGPEGFCGLMPAGDGLLQWWFDLRQTPDEPRPDSPVAMLRKRFGHWSSPVDALLDAVTDEDVEYFAHYGHKIPRVWSKGRVTVLGDAAHTMPPTVAQGGNQALEDAWALAQALRKTPGDLAAALADYERSRARPAAYAARLAGSEMTDRYLPTFYRMTPDRLMSRYYTYFLRRVSTFLTTQASKENAGLRSS</sequence>
<keyword evidence="2" id="KW-0503">Monooxygenase</keyword>
<dbReference type="PANTHER" id="PTHR13789:SF309">
    <property type="entry name" value="PUTATIVE (AFU_ORTHOLOGUE AFUA_6G14510)-RELATED"/>
    <property type="match status" value="1"/>
</dbReference>
<dbReference type="PANTHER" id="PTHR13789">
    <property type="entry name" value="MONOOXYGENASE"/>
    <property type="match status" value="1"/>
</dbReference>
<gene>
    <name evidence="4" type="primary">hpxO</name>
    <name evidence="4" type="ORF">GCM10009838_57130</name>
</gene>
<dbReference type="InterPro" id="IPR002938">
    <property type="entry name" value="FAD-bd"/>
</dbReference>
<dbReference type="InterPro" id="IPR036188">
    <property type="entry name" value="FAD/NAD-bd_sf"/>
</dbReference>
<dbReference type="Proteomes" id="UP001499854">
    <property type="component" value="Unassembled WGS sequence"/>
</dbReference>
<evidence type="ECO:0000313" key="5">
    <source>
        <dbReference type="Proteomes" id="UP001499854"/>
    </source>
</evidence>
<dbReference type="InterPro" id="IPR050493">
    <property type="entry name" value="FAD-dep_Monooxygenase_BioMet"/>
</dbReference>
<protein>
    <submittedName>
        <fullName evidence="4">FAD-dependent urate hydroxylase HpxO</fullName>
    </submittedName>
</protein>
<organism evidence="4 5">
    <name type="scientific">Catenulispora subtropica</name>
    <dbReference type="NCBI Taxonomy" id="450798"/>
    <lineage>
        <taxon>Bacteria</taxon>
        <taxon>Bacillati</taxon>
        <taxon>Actinomycetota</taxon>
        <taxon>Actinomycetes</taxon>
        <taxon>Catenulisporales</taxon>
        <taxon>Catenulisporaceae</taxon>
        <taxon>Catenulispora</taxon>
    </lineage>
</organism>
<dbReference type="PRINTS" id="PR00420">
    <property type="entry name" value="RNGMNOXGNASE"/>
</dbReference>
<evidence type="ECO:0000256" key="2">
    <source>
        <dbReference type="ARBA" id="ARBA00023033"/>
    </source>
</evidence>
<dbReference type="Pfam" id="PF01494">
    <property type="entry name" value="FAD_binding_3"/>
    <property type="match status" value="1"/>
</dbReference>
<dbReference type="Gene3D" id="3.50.50.60">
    <property type="entry name" value="FAD/NAD(P)-binding domain"/>
    <property type="match status" value="1"/>
</dbReference>
<reference evidence="5" key="1">
    <citation type="journal article" date="2019" name="Int. J. Syst. Evol. Microbiol.">
        <title>The Global Catalogue of Microorganisms (GCM) 10K type strain sequencing project: providing services to taxonomists for standard genome sequencing and annotation.</title>
        <authorList>
            <consortium name="The Broad Institute Genomics Platform"/>
            <consortium name="The Broad Institute Genome Sequencing Center for Infectious Disease"/>
            <person name="Wu L."/>
            <person name="Ma J."/>
        </authorList>
    </citation>
    <scope>NUCLEOTIDE SEQUENCE [LARGE SCALE GENOMIC DNA]</scope>
    <source>
        <strain evidence="5">JCM 16013</strain>
    </source>
</reference>
<dbReference type="RefSeq" id="WP_344660227.1">
    <property type="nucleotide sequence ID" value="NZ_BAAAQM010000038.1"/>
</dbReference>
<feature type="domain" description="FAD-binding" evidence="3">
    <location>
        <begin position="3"/>
        <end position="329"/>
    </location>
</feature>
<evidence type="ECO:0000259" key="3">
    <source>
        <dbReference type="Pfam" id="PF01494"/>
    </source>
</evidence>
<proteinExistence type="predicted"/>
<dbReference type="SUPFAM" id="SSF51905">
    <property type="entry name" value="FAD/NAD(P)-binding domain"/>
    <property type="match status" value="1"/>
</dbReference>
<keyword evidence="1" id="KW-0560">Oxidoreductase</keyword>
<comment type="caution">
    <text evidence="4">The sequence shown here is derived from an EMBL/GenBank/DDBJ whole genome shotgun (WGS) entry which is preliminary data.</text>
</comment>
<accession>A0ABP5DVG0</accession>
<name>A0ABP5DVG0_9ACTN</name>
<keyword evidence="5" id="KW-1185">Reference proteome</keyword>
<evidence type="ECO:0000256" key="1">
    <source>
        <dbReference type="ARBA" id="ARBA00023002"/>
    </source>
</evidence>